<dbReference type="Proteomes" id="UP000095281">
    <property type="component" value="Unplaced"/>
</dbReference>
<sequence>MNFQFFIKKQLFLFFIFTLLLFNISSSKRSRSEIPAPTIPFLGTVTPCIDSDRVPIQWHVSVKCVKGCNEIAKKHGYSDSTLITNTPLGAGFIFNLAPGIEDDGTIKRIKKIIVTIESTRELAGQNRVNTWTLEYPNFDKIHKFQFGHFNPVPNSNLYGLYLNIQFTIPIDSNLLINIKNERKMIFKAIVVDKNNNEISRKELNENEWMGNEPIKMKLDEKEIKNYLKKNKEHSLVFSVSVVPIIVCSICGQNKKSLGKLRLLPGCDVCVYLIN</sequence>
<feature type="signal peptide" evidence="1">
    <location>
        <begin position="1"/>
        <end position="27"/>
    </location>
</feature>
<proteinExistence type="predicted"/>
<keyword evidence="2" id="KW-1185">Reference proteome</keyword>
<organism evidence="2 3">
    <name type="scientific">Meloidogyne hapla</name>
    <name type="common">Root-knot nematode worm</name>
    <dbReference type="NCBI Taxonomy" id="6305"/>
    <lineage>
        <taxon>Eukaryota</taxon>
        <taxon>Metazoa</taxon>
        <taxon>Ecdysozoa</taxon>
        <taxon>Nematoda</taxon>
        <taxon>Chromadorea</taxon>
        <taxon>Rhabditida</taxon>
        <taxon>Tylenchina</taxon>
        <taxon>Tylenchomorpha</taxon>
        <taxon>Tylenchoidea</taxon>
        <taxon>Meloidogynidae</taxon>
        <taxon>Meloidogyninae</taxon>
        <taxon>Meloidogyne</taxon>
    </lineage>
</organism>
<name>A0A1I8BZE5_MELHA</name>
<reference evidence="3" key="1">
    <citation type="submission" date="2016-11" db="UniProtKB">
        <authorList>
            <consortium name="WormBaseParasite"/>
        </authorList>
    </citation>
    <scope>IDENTIFICATION</scope>
</reference>
<evidence type="ECO:0000256" key="1">
    <source>
        <dbReference type="SAM" id="SignalP"/>
    </source>
</evidence>
<dbReference type="WBParaSite" id="MhA1_Contig878.frz3.gene6">
    <property type="protein sequence ID" value="MhA1_Contig878.frz3.gene6"/>
    <property type="gene ID" value="MhA1_Contig878.frz3.gene6"/>
</dbReference>
<evidence type="ECO:0000313" key="2">
    <source>
        <dbReference type="Proteomes" id="UP000095281"/>
    </source>
</evidence>
<accession>A0A1I8BZE5</accession>
<protein>
    <submittedName>
        <fullName evidence="3">Uncharacterized protein</fullName>
    </submittedName>
</protein>
<dbReference type="AlphaFoldDB" id="A0A1I8BZE5"/>
<evidence type="ECO:0000313" key="3">
    <source>
        <dbReference type="WBParaSite" id="MhA1_Contig878.frz3.gene6"/>
    </source>
</evidence>
<feature type="chain" id="PRO_5009316342" evidence="1">
    <location>
        <begin position="28"/>
        <end position="274"/>
    </location>
</feature>
<keyword evidence="1" id="KW-0732">Signal</keyword>